<evidence type="ECO:0000313" key="2">
    <source>
        <dbReference type="EnsemblFungi" id="PTTG_30475-t43_1-p1"/>
    </source>
</evidence>
<gene>
    <name evidence="1" type="ORF">PTTG_30475</name>
</gene>
<dbReference type="VEuPathDB" id="FungiDB:PTTG_30475"/>
<reference evidence="1" key="1">
    <citation type="submission" date="2009-11" db="EMBL/GenBank/DDBJ databases">
        <authorList>
            <consortium name="The Broad Institute Genome Sequencing Platform"/>
            <person name="Ward D."/>
            <person name="Feldgarden M."/>
            <person name="Earl A."/>
            <person name="Young S.K."/>
            <person name="Zeng Q."/>
            <person name="Koehrsen M."/>
            <person name="Alvarado L."/>
            <person name="Berlin A."/>
            <person name="Bochicchio J."/>
            <person name="Borenstein D."/>
            <person name="Chapman S.B."/>
            <person name="Chen Z."/>
            <person name="Engels R."/>
            <person name="Freedman E."/>
            <person name="Gellesch M."/>
            <person name="Goldberg J."/>
            <person name="Griggs A."/>
            <person name="Gujja S."/>
            <person name="Heilman E."/>
            <person name="Heiman D."/>
            <person name="Hepburn T."/>
            <person name="Howarth C."/>
            <person name="Jen D."/>
            <person name="Larson L."/>
            <person name="Lewis B."/>
            <person name="Mehta T."/>
            <person name="Park D."/>
            <person name="Pearson M."/>
            <person name="Roberts A."/>
            <person name="Saif S."/>
            <person name="Shea T."/>
            <person name="Shenoy N."/>
            <person name="Sisk P."/>
            <person name="Stolte C."/>
            <person name="Sykes S."/>
            <person name="Thomson T."/>
            <person name="Walk T."/>
            <person name="White J."/>
            <person name="Yandava C."/>
            <person name="Izard J."/>
            <person name="Baranova O.V."/>
            <person name="Blanton J.M."/>
            <person name="Tanner A.C."/>
            <person name="Dewhirst F.E."/>
            <person name="Haas B."/>
            <person name="Nusbaum C."/>
            <person name="Birren B."/>
        </authorList>
    </citation>
    <scope>NUCLEOTIDE SEQUENCE [LARGE SCALE GENOMIC DNA]</scope>
    <source>
        <strain evidence="1">1-1 BBBD Race 1</strain>
    </source>
</reference>
<reference evidence="1" key="2">
    <citation type="submission" date="2016-05" db="EMBL/GenBank/DDBJ databases">
        <title>Comparative analysis highlights variable genome content of wheat rusts and divergence of the mating loci.</title>
        <authorList>
            <person name="Cuomo C.A."/>
            <person name="Bakkeren G."/>
            <person name="Szabo L."/>
            <person name="Khalil H."/>
            <person name="Joly D."/>
            <person name="Goldberg J."/>
            <person name="Young S."/>
            <person name="Zeng Q."/>
            <person name="Fellers J."/>
        </authorList>
    </citation>
    <scope>NUCLEOTIDE SEQUENCE [LARGE SCALE GENOMIC DNA]</scope>
    <source>
        <strain evidence="1">1-1 BBBD Race 1</strain>
    </source>
</reference>
<organism evidence="1">
    <name type="scientific">Puccinia triticina (isolate 1-1 / race 1 (BBBD))</name>
    <name type="common">Brown leaf rust fungus</name>
    <dbReference type="NCBI Taxonomy" id="630390"/>
    <lineage>
        <taxon>Eukaryota</taxon>
        <taxon>Fungi</taxon>
        <taxon>Dikarya</taxon>
        <taxon>Basidiomycota</taxon>
        <taxon>Pucciniomycotina</taxon>
        <taxon>Pucciniomycetes</taxon>
        <taxon>Pucciniales</taxon>
        <taxon>Pucciniaceae</taxon>
        <taxon>Puccinia</taxon>
    </lineage>
</organism>
<reference evidence="2" key="4">
    <citation type="submission" date="2025-05" db="UniProtKB">
        <authorList>
            <consortium name="EnsemblFungi"/>
        </authorList>
    </citation>
    <scope>IDENTIFICATION</scope>
    <source>
        <strain evidence="2">isolate 1-1 / race 1 (BBBD)</strain>
    </source>
</reference>
<evidence type="ECO:0000313" key="3">
    <source>
        <dbReference type="Proteomes" id="UP000005240"/>
    </source>
</evidence>
<protein>
    <submittedName>
        <fullName evidence="1 2">Uncharacterized protein</fullName>
    </submittedName>
</protein>
<dbReference type="EMBL" id="ADAS02003982">
    <property type="protein sequence ID" value="OAV85504.1"/>
    <property type="molecule type" value="Genomic_DNA"/>
</dbReference>
<reference evidence="2 3" key="3">
    <citation type="journal article" date="2017" name="G3 (Bethesda)">
        <title>Comparative analysis highlights variable genome content of wheat rusts and divergence of the mating loci.</title>
        <authorList>
            <person name="Cuomo C.A."/>
            <person name="Bakkeren G."/>
            <person name="Khalil H.B."/>
            <person name="Panwar V."/>
            <person name="Joly D."/>
            <person name="Linning R."/>
            <person name="Sakthikumar S."/>
            <person name="Song X."/>
            <person name="Adiconis X."/>
            <person name="Fan L."/>
            <person name="Goldberg J.M."/>
            <person name="Levin J.Z."/>
            <person name="Young S."/>
            <person name="Zeng Q."/>
            <person name="Anikster Y."/>
            <person name="Bruce M."/>
            <person name="Wang M."/>
            <person name="Yin C."/>
            <person name="McCallum B."/>
            <person name="Szabo L.J."/>
            <person name="Hulbert S."/>
            <person name="Chen X."/>
            <person name="Fellers J.P."/>
        </authorList>
    </citation>
    <scope>NUCLEOTIDE SEQUENCE</scope>
    <source>
        <strain evidence="3">Isolate 1-1 / race 1 (BBBD)</strain>
        <strain evidence="2">isolate 1-1 / race 1 (BBBD)</strain>
    </source>
</reference>
<dbReference type="EnsemblFungi" id="PTTG_30475-t43_1">
    <property type="protein sequence ID" value="PTTG_30475-t43_1-p1"/>
    <property type="gene ID" value="PTTG_30475"/>
</dbReference>
<sequence>NNQPVSSPVLVSSEGNEESTAVYSSETAWGISEPMSSCHSTVSLDDYNSPDDVQRASRLAMCRIRLAMDAAGAWQTGDALAEAEAWEAAEALDAAAQQPHQE</sequence>
<keyword evidence="3" id="KW-1185">Reference proteome</keyword>
<accession>A0A180FYK7</accession>
<dbReference type="AlphaFoldDB" id="A0A180FYK7"/>
<name>A0A180FYK7_PUCT1</name>
<dbReference type="Proteomes" id="UP000005240">
    <property type="component" value="Unassembled WGS sequence"/>
</dbReference>
<proteinExistence type="predicted"/>
<evidence type="ECO:0000313" key="1">
    <source>
        <dbReference type="EMBL" id="OAV85504.1"/>
    </source>
</evidence>
<feature type="non-terminal residue" evidence="1">
    <location>
        <position position="1"/>
    </location>
</feature>